<sequence>MNMQTLAEKLSAGAFDDILKRDFSRDMISELERMNAVQLENKLKDTLAVPIDISKPRVFEYLQLYYSASWHNLFMELNLPRALSLLEVGSGDIVYIPKALDAYSNNMGTYVTANLNRELTRSFQDKTQGMAINVQVIEDDAANIGLYYPESSFDVVAFHHAINDIIQTIIADREGIDTVNQDWWTIEPLMLQAVMDYHRKGMLKDAAYDAFIQIMDTSHKQLKSGGYMIFDNITYAGYDEIGYSSEFHSSYIELARSWISEANLGMEEIEIDSYDNRWWMVLRKM</sequence>
<dbReference type="AlphaFoldDB" id="A0A1B2DYE6"/>
<dbReference type="EMBL" id="CP016809">
    <property type="protein sequence ID" value="ANY72774.1"/>
    <property type="molecule type" value="Genomic_DNA"/>
</dbReference>
<reference evidence="1" key="1">
    <citation type="submission" date="2016-08" db="EMBL/GenBank/DDBJ databases">
        <title>Complete Genome Seqeunce of Paenibacillus sp. nov. IHBB 9852 from high altitute lake of Indian trans-Himalayas.</title>
        <authorList>
            <person name="Kiran S."/>
            <person name="Swarnkar M.K."/>
            <person name="Rana A."/>
            <person name="Tewari R."/>
            <person name="Gulati A."/>
        </authorList>
    </citation>
    <scope>NUCLEOTIDE SEQUENCE [LARGE SCALE GENOMIC DNA]</scope>
    <source>
        <strain evidence="1">IHBB 9852</strain>
    </source>
</reference>
<accession>A0A1B2DYE6</accession>
<evidence type="ECO:0008006" key="2">
    <source>
        <dbReference type="Google" id="ProtNLM"/>
    </source>
</evidence>
<dbReference type="SUPFAM" id="SSF53335">
    <property type="entry name" value="S-adenosyl-L-methionine-dependent methyltransferases"/>
    <property type="match status" value="1"/>
</dbReference>
<dbReference type="InterPro" id="IPR029063">
    <property type="entry name" value="SAM-dependent_MTases_sf"/>
</dbReference>
<name>A0A1B2DYE6_9BACL</name>
<dbReference type="KEGG" id="pib:BBD41_09320"/>
<dbReference type="Gene3D" id="3.40.50.150">
    <property type="entry name" value="Vaccinia Virus protein VP39"/>
    <property type="match status" value="1"/>
</dbReference>
<proteinExistence type="predicted"/>
<dbReference type="RefSeq" id="WP_099477397.1">
    <property type="nucleotide sequence ID" value="NZ_CP016809.1"/>
</dbReference>
<gene>
    <name evidence="1" type="ORF">BBD41_09320</name>
</gene>
<protein>
    <recommendedName>
        <fullName evidence="2">Methyltransferase type 11 domain-containing protein</fullName>
    </recommendedName>
</protein>
<evidence type="ECO:0000313" key="1">
    <source>
        <dbReference type="EMBL" id="ANY72774.1"/>
    </source>
</evidence>
<organism evidence="1">
    <name type="scientific">Paenibacillus ihbetae</name>
    <dbReference type="NCBI Taxonomy" id="1870820"/>
    <lineage>
        <taxon>Bacteria</taxon>
        <taxon>Bacillati</taxon>
        <taxon>Bacillota</taxon>
        <taxon>Bacilli</taxon>
        <taxon>Bacillales</taxon>
        <taxon>Paenibacillaceae</taxon>
        <taxon>Paenibacillus</taxon>
    </lineage>
</organism>
<dbReference type="GeneID" id="48308441"/>